<feature type="domain" description="DSBA-like thioredoxin" evidence="1">
    <location>
        <begin position="6"/>
        <end position="200"/>
    </location>
</feature>
<dbReference type="InterPro" id="IPR001853">
    <property type="entry name" value="DSBA-like_thioredoxin_dom"/>
</dbReference>
<dbReference type="PANTHER" id="PTHR13887:SF41">
    <property type="entry name" value="THIOREDOXIN SUPERFAMILY PROTEIN"/>
    <property type="match status" value="1"/>
</dbReference>
<evidence type="ECO:0000259" key="1">
    <source>
        <dbReference type="Pfam" id="PF01323"/>
    </source>
</evidence>
<reference evidence="2 3" key="1">
    <citation type="submission" date="2019-04" db="EMBL/GenBank/DDBJ databases">
        <title>Comparative genomics and transcriptomics to analyze fruiting body development in filamentous ascomycetes.</title>
        <authorList>
            <consortium name="DOE Joint Genome Institute"/>
            <person name="Lutkenhaus R."/>
            <person name="Traeger S."/>
            <person name="Breuer J."/>
            <person name="Kuo A."/>
            <person name="Lipzen A."/>
            <person name="Pangilinan J."/>
            <person name="Dilworth D."/>
            <person name="Sandor L."/>
            <person name="Poggeler S."/>
            <person name="Barry K."/>
            <person name="Grigoriev I.V."/>
            <person name="Nowrousian M."/>
        </authorList>
    </citation>
    <scope>NUCLEOTIDE SEQUENCE [LARGE SCALE GENOMIC DNA]</scope>
    <source>
        <strain evidence="2 3">CBS 389.68</strain>
    </source>
</reference>
<protein>
    <submittedName>
        <fullName evidence="2">Thioredoxin-like protein</fullName>
    </submittedName>
</protein>
<sequence length="217" mass="23861">MTHFNIDITSDTVCPWCYISHTRLRRAIAQHTLTHPSDTFTLTYHPFQLSPTAPSPSEPKSALYHRLFGPARTQLAQSRLTTLGAIEGIAFKFGGLTGNTRDSHRLVQLGKVEGGRDGMVRVVERLFGAYFEEERDIADVGVLVEVGVEAGLERGVVREWLESGGGGEVVDGEVEEARRRGVTGVPRVKVNGGWEVEGAGEVGEFLRVFEKVKEAEK</sequence>
<dbReference type="GO" id="GO:0016491">
    <property type="term" value="F:oxidoreductase activity"/>
    <property type="evidence" value="ECO:0007669"/>
    <property type="project" value="InterPro"/>
</dbReference>
<dbReference type="OrthoDB" id="1930760at2759"/>
<dbReference type="CDD" id="cd03024">
    <property type="entry name" value="DsbA_FrnE"/>
    <property type="match status" value="1"/>
</dbReference>
<dbReference type="Gene3D" id="3.40.30.10">
    <property type="entry name" value="Glutaredoxin"/>
    <property type="match status" value="1"/>
</dbReference>
<gene>
    <name evidence="2" type="ORF">EX30DRAFT_362470</name>
</gene>
<dbReference type="AlphaFoldDB" id="A0A4S2N159"/>
<dbReference type="Pfam" id="PF01323">
    <property type="entry name" value="DSBA"/>
    <property type="match status" value="1"/>
</dbReference>
<dbReference type="Proteomes" id="UP000298138">
    <property type="component" value="Unassembled WGS sequence"/>
</dbReference>
<dbReference type="PANTHER" id="PTHR13887">
    <property type="entry name" value="GLUTATHIONE S-TRANSFERASE KAPPA"/>
    <property type="match status" value="1"/>
</dbReference>
<organism evidence="2 3">
    <name type="scientific">Ascodesmis nigricans</name>
    <dbReference type="NCBI Taxonomy" id="341454"/>
    <lineage>
        <taxon>Eukaryota</taxon>
        <taxon>Fungi</taxon>
        <taxon>Dikarya</taxon>
        <taxon>Ascomycota</taxon>
        <taxon>Pezizomycotina</taxon>
        <taxon>Pezizomycetes</taxon>
        <taxon>Pezizales</taxon>
        <taxon>Ascodesmidaceae</taxon>
        <taxon>Ascodesmis</taxon>
    </lineage>
</organism>
<dbReference type="InterPro" id="IPR036249">
    <property type="entry name" value="Thioredoxin-like_sf"/>
</dbReference>
<dbReference type="InParanoid" id="A0A4S2N159"/>
<accession>A0A4S2N159</accession>
<dbReference type="SUPFAM" id="SSF52833">
    <property type="entry name" value="Thioredoxin-like"/>
    <property type="match status" value="1"/>
</dbReference>
<keyword evidence="3" id="KW-1185">Reference proteome</keyword>
<name>A0A4S2N159_9PEZI</name>
<evidence type="ECO:0000313" key="3">
    <source>
        <dbReference type="Proteomes" id="UP000298138"/>
    </source>
</evidence>
<evidence type="ECO:0000313" key="2">
    <source>
        <dbReference type="EMBL" id="TGZ82858.1"/>
    </source>
</evidence>
<proteinExistence type="predicted"/>
<dbReference type="EMBL" id="ML220114">
    <property type="protein sequence ID" value="TGZ82858.1"/>
    <property type="molecule type" value="Genomic_DNA"/>
</dbReference>